<dbReference type="EMBL" id="FTOH01000004">
    <property type="protein sequence ID" value="SIS76805.1"/>
    <property type="molecule type" value="Genomic_DNA"/>
</dbReference>
<dbReference type="STRING" id="484498.SAMN05421686_104194"/>
<keyword evidence="2" id="KW-0808">Transferase</keyword>
<dbReference type="InterPro" id="IPR000182">
    <property type="entry name" value="GNAT_dom"/>
</dbReference>
<organism evidence="2 3">
    <name type="scientific">Thalassolituus maritimus</name>
    <dbReference type="NCBI Taxonomy" id="484498"/>
    <lineage>
        <taxon>Bacteria</taxon>
        <taxon>Pseudomonadati</taxon>
        <taxon>Pseudomonadota</taxon>
        <taxon>Gammaproteobacteria</taxon>
        <taxon>Oceanospirillales</taxon>
        <taxon>Oceanospirillaceae</taxon>
        <taxon>Thalassolituus</taxon>
    </lineage>
</organism>
<evidence type="ECO:0000313" key="2">
    <source>
        <dbReference type="EMBL" id="SIS76805.1"/>
    </source>
</evidence>
<feature type="domain" description="N-acetyltransferase" evidence="1">
    <location>
        <begin position="37"/>
        <end position="197"/>
    </location>
</feature>
<dbReference type="Gene3D" id="3.40.630.30">
    <property type="match status" value="1"/>
</dbReference>
<gene>
    <name evidence="2" type="ORF">SAMN05421686_104194</name>
</gene>
<evidence type="ECO:0000259" key="1">
    <source>
        <dbReference type="PROSITE" id="PS51186"/>
    </source>
</evidence>
<keyword evidence="3" id="KW-1185">Reference proteome</keyword>
<proteinExistence type="predicted"/>
<accession>A0A1N7LSH9</accession>
<protein>
    <submittedName>
        <fullName evidence="2">Protein N-acetyltransferase, RimJ/RimL family</fullName>
    </submittedName>
</protein>
<sequence length="200" mass="22406">MVTASWGQVEENKTVNSFRFKATPGALDTLKISGERVILMPVSEQFADDIFREFTAEITRFMMPPPASDISETLEFIQRSQESLARAEELVFAITDQQGTFLGCAGLHARELRTPELGIWIKKSAHGQCLGREAIRCLHAWASQHLIVDHFVYPVDKKNTASRRIAESLGGTVIKEQEVLSLSGNLLDEVVYRIPPRTYA</sequence>
<dbReference type="InterPro" id="IPR016181">
    <property type="entry name" value="Acyl_CoA_acyltransferase"/>
</dbReference>
<dbReference type="GO" id="GO:0016747">
    <property type="term" value="F:acyltransferase activity, transferring groups other than amino-acyl groups"/>
    <property type="evidence" value="ECO:0007669"/>
    <property type="project" value="InterPro"/>
</dbReference>
<dbReference type="PANTHER" id="PTHR43792">
    <property type="entry name" value="GNAT FAMILY, PUTATIVE (AFU_ORTHOLOGUE AFUA_3G00765)-RELATED-RELATED"/>
    <property type="match status" value="1"/>
</dbReference>
<dbReference type="Pfam" id="PF13302">
    <property type="entry name" value="Acetyltransf_3"/>
    <property type="match status" value="1"/>
</dbReference>
<dbReference type="Proteomes" id="UP000185639">
    <property type="component" value="Unassembled WGS sequence"/>
</dbReference>
<reference evidence="3" key="1">
    <citation type="submission" date="2017-01" db="EMBL/GenBank/DDBJ databases">
        <authorList>
            <person name="Varghese N."/>
            <person name="Submissions S."/>
        </authorList>
    </citation>
    <scope>NUCLEOTIDE SEQUENCE [LARGE SCALE GENOMIC DNA]</scope>
    <source>
        <strain evidence="3">DSM 24913</strain>
    </source>
</reference>
<dbReference type="InterPro" id="IPR051531">
    <property type="entry name" value="N-acetyltransferase"/>
</dbReference>
<dbReference type="AlphaFoldDB" id="A0A1N7LSH9"/>
<dbReference type="PROSITE" id="PS51186">
    <property type="entry name" value="GNAT"/>
    <property type="match status" value="1"/>
</dbReference>
<name>A0A1N7LSH9_9GAMM</name>
<evidence type="ECO:0000313" key="3">
    <source>
        <dbReference type="Proteomes" id="UP000185639"/>
    </source>
</evidence>
<dbReference type="SUPFAM" id="SSF55729">
    <property type="entry name" value="Acyl-CoA N-acyltransferases (Nat)"/>
    <property type="match status" value="1"/>
</dbReference>